<accession>A0A822YKU1</accession>
<comment type="caution">
    <text evidence="1">The sequence shown here is derived from an EMBL/GenBank/DDBJ whole genome shotgun (WGS) entry which is preliminary data.</text>
</comment>
<reference evidence="1 2" key="1">
    <citation type="journal article" date="2020" name="Mol. Biol. Evol.">
        <title>Distinct Expression and Methylation Patterns for Genes with Different Fates following a Single Whole-Genome Duplication in Flowering Plants.</title>
        <authorList>
            <person name="Shi T."/>
            <person name="Rahmani R.S."/>
            <person name="Gugger P.F."/>
            <person name="Wang M."/>
            <person name="Li H."/>
            <person name="Zhang Y."/>
            <person name="Li Z."/>
            <person name="Wang Q."/>
            <person name="Van de Peer Y."/>
            <person name="Marchal K."/>
            <person name="Chen J."/>
        </authorList>
    </citation>
    <scope>NUCLEOTIDE SEQUENCE [LARGE SCALE GENOMIC DNA]</scope>
    <source>
        <tissue evidence="1">Leaf</tissue>
    </source>
</reference>
<dbReference type="Proteomes" id="UP000607653">
    <property type="component" value="Unassembled WGS sequence"/>
</dbReference>
<evidence type="ECO:0000313" key="1">
    <source>
        <dbReference type="EMBL" id="DAD31909.1"/>
    </source>
</evidence>
<organism evidence="1 2">
    <name type="scientific">Nelumbo nucifera</name>
    <name type="common">Sacred lotus</name>
    <dbReference type="NCBI Taxonomy" id="4432"/>
    <lineage>
        <taxon>Eukaryota</taxon>
        <taxon>Viridiplantae</taxon>
        <taxon>Streptophyta</taxon>
        <taxon>Embryophyta</taxon>
        <taxon>Tracheophyta</taxon>
        <taxon>Spermatophyta</taxon>
        <taxon>Magnoliopsida</taxon>
        <taxon>Proteales</taxon>
        <taxon>Nelumbonaceae</taxon>
        <taxon>Nelumbo</taxon>
    </lineage>
</organism>
<dbReference type="AlphaFoldDB" id="A0A822YKU1"/>
<sequence length="41" mass="4487">MFAEGIASALDFGFGSEKSETQFAYFGFEVISFLSQSRNGL</sequence>
<evidence type="ECO:0000313" key="2">
    <source>
        <dbReference type="Proteomes" id="UP000607653"/>
    </source>
</evidence>
<protein>
    <submittedName>
        <fullName evidence="1">Uncharacterized protein</fullName>
    </submittedName>
</protein>
<dbReference type="EMBL" id="DUZY01000003">
    <property type="protein sequence ID" value="DAD31909.1"/>
    <property type="molecule type" value="Genomic_DNA"/>
</dbReference>
<proteinExistence type="predicted"/>
<keyword evidence="2" id="KW-1185">Reference proteome</keyword>
<name>A0A822YKU1_NELNU</name>
<gene>
    <name evidence="1" type="ORF">HUJ06_010760</name>
</gene>